<dbReference type="InterPro" id="IPR015955">
    <property type="entry name" value="Lactate_DH/Glyco_Ohase_4_C"/>
</dbReference>
<keyword evidence="8" id="KW-0119">Carbohydrate metabolism</keyword>
<keyword evidence="6" id="KW-0520">NAD</keyword>
<gene>
    <name evidence="11" type="ORF">NDI76_17800</name>
</gene>
<reference evidence="11 12" key="1">
    <citation type="submission" date="2022-06" db="EMBL/GenBank/DDBJ databases">
        <title>Halogeometricum sp. a new haloarchaeum isolate from saline soil.</title>
        <authorList>
            <person name="Strakova D."/>
            <person name="Galisteo C."/>
            <person name="Sanchez-Porro C."/>
            <person name="Ventosa A."/>
        </authorList>
    </citation>
    <scope>NUCLEOTIDE SEQUENCE [LARGE SCALE GENOMIC DNA]</scope>
    <source>
        <strain evidence="11 12">S1BR25-6</strain>
    </source>
</reference>
<accession>A0ABU2GIG8</accession>
<dbReference type="PANTHER" id="PTHR32092">
    <property type="entry name" value="6-PHOSPHO-BETA-GLUCOSIDASE-RELATED"/>
    <property type="match status" value="1"/>
</dbReference>
<dbReference type="InterPro" id="IPR053715">
    <property type="entry name" value="GH4_Enzyme_sf"/>
</dbReference>
<sequence>MYQLSERGERAPSGPARNLKIGYVGGGSRGWAHTLINDLAQCPDLAGTVALYDVNYEMAEQNAELANQVMRREEAVGDWTFEATREMGDALDGADFVVCSIQDDPEETFVHDIDVPQEYGVYQTVADTVGPGGAVRALRAIPQYREIAATVRERCPDAWVINYTNPMTVCTRALYEEFPDIKAIGLCHEVFKTQELFAEMAERYVEEAEDVSRDEVRVNVKGINHFTWVDEATWRDHDLFQYLDEELERRKPLFDREPGALDGESYWVNNEEVAFDLYNRFGVLGAAGDRHLAEFVPWYLSIDEPEEVQRFGIRLTPSSARVDDSDGPDEMEQYLAGDAAFEFRESGEEAVDIMRALVGEKPFVTHLNYPNEGQVDGLPEGAVVETNALLSGDDVSPLCAGGLPTEVESMVARHVANQETLIEAGFAGDLDLAFQAFLNEPLVTVSREEARDLFAELVEREREYFEAYDLDASVLRG</sequence>
<evidence type="ECO:0000256" key="9">
    <source>
        <dbReference type="ARBA" id="ARBA00023295"/>
    </source>
</evidence>
<comment type="cofactor">
    <cofactor evidence="1">
        <name>NAD(+)</name>
        <dbReference type="ChEBI" id="CHEBI:57540"/>
    </cofactor>
</comment>
<protein>
    <submittedName>
        <fullName evidence="11">Glycoside hydrolase family 4</fullName>
    </submittedName>
</protein>
<evidence type="ECO:0000256" key="4">
    <source>
        <dbReference type="ARBA" id="ARBA00022723"/>
    </source>
</evidence>
<dbReference type="Proteomes" id="UP001257060">
    <property type="component" value="Unassembled WGS sequence"/>
</dbReference>
<evidence type="ECO:0000256" key="1">
    <source>
        <dbReference type="ARBA" id="ARBA00001911"/>
    </source>
</evidence>
<dbReference type="InterPro" id="IPR036291">
    <property type="entry name" value="NAD(P)-bd_dom_sf"/>
</dbReference>
<comment type="caution">
    <text evidence="11">The sequence shown here is derived from an EMBL/GenBank/DDBJ whole genome shotgun (WGS) entry which is preliminary data.</text>
</comment>
<comment type="similarity">
    <text evidence="3">Belongs to the glycosyl hydrolase 4 family.</text>
</comment>
<dbReference type="Pfam" id="PF02056">
    <property type="entry name" value="Glyco_hydro_4"/>
    <property type="match status" value="1"/>
</dbReference>
<keyword evidence="5 11" id="KW-0378">Hydrolase</keyword>
<dbReference type="PANTHER" id="PTHR32092:SF2">
    <property type="entry name" value="ALPHA-GALACTURONIDASE"/>
    <property type="match status" value="1"/>
</dbReference>
<evidence type="ECO:0000256" key="2">
    <source>
        <dbReference type="ARBA" id="ARBA00001936"/>
    </source>
</evidence>
<dbReference type="Gene3D" id="3.90.1820.10">
    <property type="entry name" value="AglA-like glucosidase"/>
    <property type="match status" value="1"/>
</dbReference>
<dbReference type="EMBL" id="JAMQOP010000004">
    <property type="protein sequence ID" value="MDS0300607.1"/>
    <property type="molecule type" value="Genomic_DNA"/>
</dbReference>
<evidence type="ECO:0000256" key="7">
    <source>
        <dbReference type="ARBA" id="ARBA00023211"/>
    </source>
</evidence>
<dbReference type="PRINTS" id="PR00732">
    <property type="entry name" value="GLHYDRLASE4"/>
</dbReference>
<feature type="domain" description="Glycosyl hydrolase family 4 C-terminal" evidence="10">
    <location>
        <begin position="220"/>
        <end position="443"/>
    </location>
</feature>
<dbReference type="InterPro" id="IPR019802">
    <property type="entry name" value="GlycHydrolase_4_CS"/>
</dbReference>
<dbReference type="Pfam" id="PF11975">
    <property type="entry name" value="Glyco_hydro_4C"/>
    <property type="match status" value="1"/>
</dbReference>
<dbReference type="SUPFAM" id="SSF51735">
    <property type="entry name" value="NAD(P)-binding Rossmann-fold domains"/>
    <property type="match status" value="1"/>
</dbReference>
<keyword evidence="12" id="KW-1185">Reference proteome</keyword>
<dbReference type="GO" id="GO:0016787">
    <property type="term" value="F:hydrolase activity"/>
    <property type="evidence" value="ECO:0007669"/>
    <property type="project" value="UniProtKB-KW"/>
</dbReference>
<name>A0ABU2GIG8_9EURY</name>
<evidence type="ECO:0000256" key="8">
    <source>
        <dbReference type="ARBA" id="ARBA00023277"/>
    </source>
</evidence>
<dbReference type="SUPFAM" id="SSF56327">
    <property type="entry name" value="LDH C-terminal domain-like"/>
    <property type="match status" value="1"/>
</dbReference>
<evidence type="ECO:0000313" key="12">
    <source>
        <dbReference type="Proteomes" id="UP001257060"/>
    </source>
</evidence>
<organism evidence="11 12">
    <name type="scientific">Halogeometricum salsisoli</name>
    <dbReference type="NCBI Taxonomy" id="2950536"/>
    <lineage>
        <taxon>Archaea</taxon>
        <taxon>Methanobacteriati</taxon>
        <taxon>Methanobacteriota</taxon>
        <taxon>Stenosarchaea group</taxon>
        <taxon>Halobacteria</taxon>
        <taxon>Halobacteriales</taxon>
        <taxon>Haloferacaceae</taxon>
        <taxon>Halogeometricum</taxon>
    </lineage>
</organism>
<dbReference type="RefSeq" id="WP_310925512.1">
    <property type="nucleotide sequence ID" value="NZ_JAMQOP010000004.1"/>
</dbReference>
<evidence type="ECO:0000256" key="3">
    <source>
        <dbReference type="ARBA" id="ARBA00010141"/>
    </source>
</evidence>
<dbReference type="InterPro" id="IPR001088">
    <property type="entry name" value="Glyco_hydro_4"/>
</dbReference>
<evidence type="ECO:0000313" key="11">
    <source>
        <dbReference type="EMBL" id="MDS0300607.1"/>
    </source>
</evidence>
<evidence type="ECO:0000256" key="6">
    <source>
        <dbReference type="ARBA" id="ARBA00023027"/>
    </source>
</evidence>
<evidence type="ECO:0000259" key="10">
    <source>
        <dbReference type="Pfam" id="PF11975"/>
    </source>
</evidence>
<comment type="cofactor">
    <cofactor evidence="2">
        <name>Mn(2+)</name>
        <dbReference type="ChEBI" id="CHEBI:29035"/>
    </cofactor>
</comment>
<dbReference type="PROSITE" id="PS01324">
    <property type="entry name" value="GLYCOSYL_HYDROL_F4"/>
    <property type="match status" value="1"/>
</dbReference>
<keyword evidence="9" id="KW-0326">Glycosidase</keyword>
<keyword evidence="7" id="KW-0464">Manganese</keyword>
<keyword evidence="4" id="KW-0479">Metal-binding</keyword>
<dbReference type="InterPro" id="IPR022616">
    <property type="entry name" value="Glyco_hydro_4_C"/>
</dbReference>
<proteinExistence type="inferred from homology"/>
<evidence type="ECO:0000256" key="5">
    <source>
        <dbReference type="ARBA" id="ARBA00022801"/>
    </source>
</evidence>